<proteinExistence type="predicted"/>
<keyword evidence="1" id="KW-0175">Coiled coil</keyword>
<feature type="region of interest" description="Disordered" evidence="2">
    <location>
        <begin position="1"/>
        <end position="45"/>
    </location>
</feature>
<evidence type="ECO:0000313" key="3">
    <source>
        <dbReference type="EMBL" id="CAD8796014.1"/>
    </source>
</evidence>
<dbReference type="AlphaFoldDB" id="A0A7S0VR39"/>
<reference evidence="3" key="1">
    <citation type="submission" date="2021-01" db="EMBL/GenBank/DDBJ databases">
        <authorList>
            <person name="Corre E."/>
            <person name="Pelletier E."/>
            <person name="Niang G."/>
            <person name="Scheremetjew M."/>
            <person name="Finn R."/>
            <person name="Kale V."/>
            <person name="Holt S."/>
            <person name="Cochrane G."/>
            <person name="Meng A."/>
            <person name="Brown T."/>
            <person name="Cohen L."/>
        </authorList>
    </citation>
    <scope>NUCLEOTIDE SEQUENCE</scope>
    <source>
        <strain evidence="3">CCMP443</strain>
    </source>
</reference>
<feature type="region of interest" description="Disordered" evidence="2">
    <location>
        <begin position="105"/>
        <end position="136"/>
    </location>
</feature>
<gene>
    <name evidence="3" type="ORF">HTEP1355_LOCUS9654</name>
</gene>
<protein>
    <submittedName>
        <fullName evidence="3">Uncharacterized protein</fullName>
    </submittedName>
</protein>
<name>A0A7S0VR39_9CRYP</name>
<feature type="coiled-coil region" evidence="1">
    <location>
        <begin position="56"/>
        <end position="94"/>
    </location>
</feature>
<feature type="compositionally biased region" description="Low complexity" evidence="2">
    <location>
        <begin position="35"/>
        <end position="45"/>
    </location>
</feature>
<dbReference type="EMBL" id="HBFN01016531">
    <property type="protein sequence ID" value="CAD8796014.1"/>
    <property type="molecule type" value="Transcribed_RNA"/>
</dbReference>
<feature type="compositionally biased region" description="Acidic residues" evidence="2">
    <location>
        <begin position="117"/>
        <end position="126"/>
    </location>
</feature>
<organism evidence="3">
    <name type="scientific">Hemiselmis tepida</name>
    <dbReference type="NCBI Taxonomy" id="464990"/>
    <lineage>
        <taxon>Eukaryota</taxon>
        <taxon>Cryptophyceae</taxon>
        <taxon>Cryptomonadales</taxon>
        <taxon>Hemiselmidaceae</taxon>
        <taxon>Hemiselmis</taxon>
    </lineage>
</organism>
<evidence type="ECO:0000256" key="2">
    <source>
        <dbReference type="SAM" id="MobiDB-lite"/>
    </source>
</evidence>
<sequence>MGAPHENGHANSVGGDARAGEWMVSEAPGEGGLAEAGPPVAGLPPAALSPAAEEGLKELEGELEMLRGKMRQLGELQEKKAEEGRRRLAELQRRLKSMAPALQAVGNGVGHIKGDPEDAPDGDEDLPGQVAERRGA</sequence>
<accession>A0A7S0VR39</accession>
<evidence type="ECO:0000256" key="1">
    <source>
        <dbReference type="SAM" id="Coils"/>
    </source>
</evidence>